<protein>
    <submittedName>
        <fullName evidence="1">Uncharacterized protein</fullName>
    </submittedName>
</protein>
<name>A0ABP0J7Q2_9DINO</name>
<dbReference type="EMBL" id="CAXAMM010006247">
    <property type="protein sequence ID" value="CAK9010369.1"/>
    <property type="molecule type" value="Genomic_DNA"/>
</dbReference>
<gene>
    <name evidence="1" type="ORF">SCF082_LOCUS10646</name>
</gene>
<proteinExistence type="predicted"/>
<evidence type="ECO:0000313" key="2">
    <source>
        <dbReference type="Proteomes" id="UP001642464"/>
    </source>
</evidence>
<reference evidence="1 2" key="1">
    <citation type="submission" date="2024-02" db="EMBL/GenBank/DDBJ databases">
        <authorList>
            <person name="Chen Y."/>
            <person name="Shah S."/>
            <person name="Dougan E. K."/>
            <person name="Thang M."/>
            <person name="Chan C."/>
        </authorList>
    </citation>
    <scope>NUCLEOTIDE SEQUENCE [LARGE SCALE GENOMIC DNA]</scope>
</reference>
<comment type="caution">
    <text evidence="1">The sequence shown here is derived from an EMBL/GenBank/DDBJ whole genome shotgun (WGS) entry which is preliminary data.</text>
</comment>
<accession>A0ABP0J7Q2</accession>
<organism evidence="1 2">
    <name type="scientific">Durusdinium trenchii</name>
    <dbReference type="NCBI Taxonomy" id="1381693"/>
    <lineage>
        <taxon>Eukaryota</taxon>
        <taxon>Sar</taxon>
        <taxon>Alveolata</taxon>
        <taxon>Dinophyceae</taxon>
        <taxon>Suessiales</taxon>
        <taxon>Symbiodiniaceae</taxon>
        <taxon>Durusdinium</taxon>
    </lineage>
</organism>
<evidence type="ECO:0000313" key="1">
    <source>
        <dbReference type="EMBL" id="CAK9010369.1"/>
    </source>
</evidence>
<sequence>MRCYPQGLMDIKFLQTRYDKGKAAVEKLMTAKHRFVSLNCLADLQADLLTFQSESNSSGALPTLLVLDLSLWPSSRPIAVDECLDAAKALCHANSSCALLVLLPNVHASADKLQVLKHKRTVEDELFGGLDVTDVSLSFCDSAHSGDKRKLVQPCILAVSSIHRNHGWAKCKSLLGLLGPVTRARVSELISDDHEKPANPPQRAAQRGVQATKQIIEMLVDGVGFAEGVPMFVVEMLHSKYMEWPKAAWELQNKQLSSAATTSWHFVSYMTDDDADSSVGHKFMASKINSEWWDKCSEAGPATRPQSGSPEKVPDLTLAVIANGKVKLPDAVIESIGSNGADLQKTIQEFNESALISFLAPE</sequence>
<keyword evidence="2" id="KW-1185">Reference proteome</keyword>
<dbReference type="Proteomes" id="UP001642464">
    <property type="component" value="Unassembled WGS sequence"/>
</dbReference>